<evidence type="ECO:0000256" key="3">
    <source>
        <dbReference type="ARBA" id="ARBA00023125"/>
    </source>
</evidence>
<evidence type="ECO:0000313" key="7">
    <source>
        <dbReference type="Proteomes" id="UP000192731"/>
    </source>
</evidence>
<dbReference type="FunFam" id="1.10.10.10:FF:000001">
    <property type="entry name" value="LysR family transcriptional regulator"/>
    <property type="match status" value="1"/>
</dbReference>
<dbReference type="Gene3D" id="1.10.10.10">
    <property type="entry name" value="Winged helix-like DNA-binding domain superfamily/Winged helix DNA-binding domain"/>
    <property type="match status" value="1"/>
</dbReference>
<dbReference type="InterPro" id="IPR047788">
    <property type="entry name" value="LysR-like_Sec_metab"/>
</dbReference>
<organism evidence="6 7">
    <name type="scientific">Desulfonispora thiosulfatigenes DSM 11270</name>
    <dbReference type="NCBI Taxonomy" id="656914"/>
    <lineage>
        <taxon>Bacteria</taxon>
        <taxon>Bacillati</taxon>
        <taxon>Bacillota</taxon>
        <taxon>Clostridia</taxon>
        <taxon>Eubacteriales</taxon>
        <taxon>Peptococcaceae</taxon>
        <taxon>Desulfonispora</taxon>
    </lineage>
</organism>
<dbReference type="Pfam" id="PF03466">
    <property type="entry name" value="LysR_substrate"/>
    <property type="match status" value="1"/>
</dbReference>
<comment type="similarity">
    <text evidence="1">Belongs to the LysR transcriptional regulatory family.</text>
</comment>
<dbReference type="CDD" id="cd08420">
    <property type="entry name" value="PBP2_CysL_like"/>
    <property type="match status" value="1"/>
</dbReference>
<feature type="domain" description="HTH lysR-type" evidence="5">
    <location>
        <begin position="1"/>
        <end position="58"/>
    </location>
</feature>
<keyword evidence="2" id="KW-0805">Transcription regulation</keyword>
<dbReference type="Proteomes" id="UP000192731">
    <property type="component" value="Unassembled WGS sequence"/>
</dbReference>
<dbReference type="NCBIfam" id="NF040786">
    <property type="entry name" value="LysR_Sec_metab"/>
    <property type="match status" value="1"/>
</dbReference>
<dbReference type="PANTHER" id="PTHR30126">
    <property type="entry name" value="HTH-TYPE TRANSCRIPTIONAL REGULATOR"/>
    <property type="match status" value="1"/>
</dbReference>
<accession>A0A1W1VIY0</accession>
<dbReference type="InterPro" id="IPR000847">
    <property type="entry name" value="LysR_HTH_N"/>
</dbReference>
<dbReference type="PROSITE" id="PS50931">
    <property type="entry name" value="HTH_LYSR"/>
    <property type="match status" value="1"/>
</dbReference>
<dbReference type="PRINTS" id="PR00039">
    <property type="entry name" value="HTHLYSR"/>
</dbReference>
<dbReference type="Gene3D" id="3.40.190.290">
    <property type="match status" value="1"/>
</dbReference>
<sequence>MINDSLKVFMQVVDKNSFSKAAKALSLTQPAVSFQIHTLEQYYGTVLFDRVNRNISLTVAGELLLKYAKKMIQLQSEIENSIEDLTGTIKGKLVVGGSTTVGEFILPPLVGNFKKKFTQVDIRLCINNSKETERMVLNDIIDIGIIEGPASSEDLIKEKFIDDELVLVTSTNHPWASIDDISVFKLKDYPFICREKGSGTRHVIESTLKEVGFPLENLNVAMELGSTSAITAAVKNDLGMSIISKWAAREMVEEGLLSTTKLDETKFTRQFTIIMKKDKFRTHAIEEFLGFLNTDKLKRIAKD</sequence>
<evidence type="ECO:0000313" key="6">
    <source>
        <dbReference type="EMBL" id="SMB93286.1"/>
    </source>
</evidence>
<keyword evidence="4" id="KW-0804">Transcription</keyword>
<proteinExistence type="inferred from homology"/>
<reference evidence="6 7" key="1">
    <citation type="submission" date="2017-04" db="EMBL/GenBank/DDBJ databases">
        <authorList>
            <person name="Afonso C.L."/>
            <person name="Miller P.J."/>
            <person name="Scott M.A."/>
            <person name="Spackman E."/>
            <person name="Goraichik I."/>
            <person name="Dimitrov K.M."/>
            <person name="Suarez D.L."/>
            <person name="Swayne D.E."/>
        </authorList>
    </citation>
    <scope>NUCLEOTIDE SEQUENCE [LARGE SCALE GENOMIC DNA]</scope>
    <source>
        <strain evidence="6 7">DSM 11270</strain>
    </source>
</reference>
<keyword evidence="7" id="KW-1185">Reference proteome</keyword>
<keyword evidence="3 6" id="KW-0238">DNA-binding</keyword>
<evidence type="ECO:0000256" key="2">
    <source>
        <dbReference type="ARBA" id="ARBA00023015"/>
    </source>
</evidence>
<dbReference type="AlphaFoldDB" id="A0A1W1VIY0"/>
<dbReference type="PANTHER" id="PTHR30126:SF39">
    <property type="entry name" value="HTH-TYPE TRANSCRIPTIONAL REGULATOR CYSL"/>
    <property type="match status" value="1"/>
</dbReference>
<dbReference type="EMBL" id="FWWT01000022">
    <property type="protein sequence ID" value="SMB93286.1"/>
    <property type="molecule type" value="Genomic_DNA"/>
</dbReference>
<dbReference type="Pfam" id="PF00126">
    <property type="entry name" value="HTH_1"/>
    <property type="match status" value="1"/>
</dbReference>
<dbReference type="InterPro" id="IPR005119">
    <property type="entry name" value="LysR_subst-bd"/>
</dbReference>
<dbReference type="InterPro" id="IPR036390">
    <property type="entry name" value="WH_DNA-bd_sf"/>
</dbReference>
<dbReference type="SUPFAM" id="SSF53850">
    <property type="entry name" value="Periplasmic binding protein-like II"/>
    <property type="match status" value="1"/>
</dbReference>
<evidence type="ECO:0000256" key="1">
    <source>
        <dbReference type="ARBA" id="ARBA00009437"/>
    </source>
</evidence>
<dbReference type="GO" id="GO:0000976">
    <property type="term" value="F:transcription cis-regulatory region binding"/>
    <property type="evidence" value="ECO:0007669"/>
    <property type="project" value="TreeGrafter"/>
</dbReference>
<dbReference type="GO" id="GO:0003700">
    <property type="term" value="F:DNA-binding transcription factor activity"/>
    <property type="evidence" value="ECO:0007669"/>
    <property type="project" value="InterPro"/>
</dbReference>
<dbReference type="RefSeq" id="WP_159446316.1">
    <property type="nucleotide sequence ID" value="NZ_FWWT01000022.1"/>
</dbReference>
<name>A0A1W1VIY0_DESTI</name>
<dbReference type="InterPro" id="IPR036388">
    <property type="entry name" value="WH-like_DNA-bd_sf"/>
</dbReference>
<dbReference type="OrthoDB" id="9785745at2"/>
<evidence type="ECO:0000259" key="5">
    <source>
        <dbReference type="PROSITE" id="PS50931"/>
    </source>
</evidence>
<gene>
    <name evidence="6" type="ORF">SAMN00017405_0013</name>
</gene>
<protein>
    <submittedName>
        <fullName evidence="6">DNA-binding transcriptional regulator, LysR family</fullName>
    </submittedName>
</protein>
<dbReference type="STRING" id="656914.SAMN00017405_0013"/>
<dbReference type="SUPFAM" id="SSF46785">
    <property type="entry name" value="Winged helix' DNA-binding domain"/>
    <property type="match status" value="1"/>
</dbReference>
<evidence type="ECO:0000256" key="4">
    <source>
        <dbReference type="ARBA" id="ARBA00023163"/>
    </source>
</evidence>